<evidence type="ECO:0008006" key="3">
    <source>
        <dbReference type="Google" id="ProtNLM"/>
    </source>
</evidence>
<name>A0ABR6PH36_9SPHI</name>
<evidence type="ECO:0000313" key="2">
    <source>
        <dbReference type="Proteomes" id="UP000541583"/>
    </source>
</evidence>
<organism evidence="1 2">
    <name type="scientific">Mucilaginibacter lappiensis</name>
    <dbReference type="NCBI Taxonomy" id="354630"/>
    <lineage>
        <taxon>Bacteria</taxon>
        <taxon>Pseudomonadati</taxon>
        <taxon>Bacteroidota</taxon>
        <taxon>Sphingobacteriia</taxon>
        <taxon>Sphingobacteriales</taxon>
        <taxon>Sphingobacteriaceae</taxon>
        <taxon>Mucilaginibacter</taxon>
    </lineage>
</organism>
<dbReference type="Proteomes" id="UP000541583">
    <property type="component" value="Unassembled WGS sequence"/>
</dbReference>
<protein>
    <recommendedName>
        <fullName evidence="3">Trypsin-like peptidase domain-containing protein</fullName>
    </recommendedName>
</protein>
<gene>
    <name evidence="1" type="ORF">HDF23_001656</name>
</gene>
<proteinExistence type="predicted"/>
<dbReference type="InterPro" id="IPR009003">
    <property type="entry name" value="Peptidase_S1_PA"/>
</dbReference>
<comment type="caution">
    <text evidence="1">The sequence shown here is derived from an EMBL/GenBank/DDBJ whole genome shotgun (WGS) entry which is preliminary data.</text>
</comment>
<accession>A0ABR6PH36</accession>
<dbReference type="SUPFAM" id="SSF50494">
    <property type="entry name" value="Trypsin-like serine proteases"/>
    <property type="match status" value="1"/>
</dbReference>
<reference evidence="1 2" key="1">
    <citation type="submission" date="2020-08" db="EMBL/GenBank/DDBJ databases">
        <title>Genomic Encyclopedia of Type Strains, Phase IV (KMG-V): Genome sequencing to study the core and pangenomes of soil and plant-associated prokaryotes.</title>
        <authorList>
            <person name="Whitman W."/>
        </authorList>
    </citation>
    <scope>NUCLEOTIDE SEQUENCE [LARGE SCALE GENOMIC DNA]</scope>
    <source>
        <strain evidence="1 2">ANJLi2</strain>
    </source>
</reference>
<dbReference type="EMBL" id="JACHCB010000003">
    <property type="protein sequence ID" value="MBB6108913.1"/>
    <property type="molecule type" value="Genomic_DNA"/>
</dbReference>
<keyword evidence="2" id="KW-1185">Reference proteome</keyword>
<sequence>MDFSSYIIMGGSNDVPRKVYLLDLIQERKPIWQFHNRADLAVLKPSPKRSIANSGLLQGKFLPTNYISKDSSKAVSRDIQLTIIGFPLGIGVEKRFSPLTYRTYPSSGFITMQRADLKTMCEFLLLENPSVGGYSGGPVFDVSQTVINSMTTTGSGTMCYGFIHGTLSDETGGKLAAITPSYFMFDLIK</sequence>
<evidence type="ECO:0000313" key="1">
    <source>
        <dbReference type="EMBL" id="MBB6108913.1"/>
    </source>
</evidence>